<dbReference type="OMA" id="NHEFWPH"/>
<dbReference type="InterPro" id="IPR000608">
    <property type="entry name" value="UBC"/>
</dbReference>
<evidence type="ECO:0000313" key="7">
    <source>
        <dbReference type="EMBL" id="OAY26189.1"/>
    </source>
</evidence>
<dbReference type="AlphaFoldDB" id="A0A2C9U968"/>
<dbReference type="CDD" id="cd23837">
    <property type="entry name" value="UBCc_UBE2O"/>
    <property type="match status" value="1"/>
</dbReference>
<gene>
    <name evidence="7" type="ORF">MANES_16G027500v8</name>
</gene>
<dbReference type="SMART" id="SM00212">
    <property type="entry name" value="UBCc"/>
    <property type="match status" value="1"/>
</dbReference>
<dbReference type="Gene3D" id="3.10.110.10">
    <property type="entry name" value="Ubiquitin Conjugating Enzyme"/>
    <property type="match status" value="1"/>
</dbReference>
<dbReference type="Gramene" id="Manes.16G027500.1.v8.1">
    <property type="protein sequence ID" value="Manes.16G027500.1.v8.1.CDS"/>
    <property type="gene ID" value="Manes.16G027500.v8.1"/>
</dbReference>
<name>A0A2C9U968_MANES</name>
<dbReference type="SUPFAM" id="SSF54495">
    <property type="entry name" value="UBC-like"/>
    <property type="match status" value="1"/>
</dbReference>
<keyword evidence="8" id="KW-1185">Reference proteome</keyword>
<dbReference type="InterPro" id="IPR057735">
    <property type="entry name" value="UBE2O-like_tSH3-B"/>
</dbReference>
<evidence type="ECO:0000256" key="5">
    <source>
        <dbReference type="ARBA" id="ARBA00022840"/>
    </source>
</evidence>
<evidence type="ECO:0000256" key="3">
    <source>
        <dbReference type="ARBA" id="ARBA00022741"/>
    </source>
</evidence>
<accession>A0A2C9U968</accession>
<dbReference type="PANTHER" id="PTHR46116:SF15">
    <property type="entry name" value="(E3-INDEPENDENT) E2 UBIQUITIN-CONJUGATING ENZYME"/>
    <property type="match status" value="1"/>
</dbReference>
<evidence type="ECO:0000256" key="2">
    <source>
        <dbReference type="ARBA" id="ARBA00022679"/>
    </source>
</evidence>
<keyword evidence="4" id="KW-0833">Ubl conjugation pathway</keyword>
<dbReference type="Pfam" id="PF00179">
    <property type="entry name" value="UQ_con"/>
    <property type="match status" value="1"/>
</dbReference>
<dbReference type="EC" id="2.3.2.23" evidence="1"/>
<dbReference type="InterPro" id="IPR016135">
    <property type="entry name" value="UBQ-conjugating_enzyme/RWD"/>
</dbReference>
<dbReference type="Proteomes" id="UP000091857">
    <property type="component" value="Chromosome 16"/>
</dbReference>
<dbReference type="Gramene" id="Manes.16G027500.3.v8.1">
    <property type="protein sequence ID" value="Manes.16G027500.3.v8.1.CDS"/>
    <property type="gene ID" value="Manes.16G027500.v8.1"/>
</dbReference>
<evidence type="ECO:0000256" key="4">
    <source>
        <dbReference type="ARBA" id="ARBA00022786"/>
    </source>
</evidence>
<proteinExistence type="predicted"/>
<dbReference type="Pfam" id="PF23043">
    <property type="entry name" value="SH3-B_UBE2O"/>
    <property type="match status" value="1"/>
</dbReference>
<dbReference type="GO" id="GO:0061631">
    <property type="term" value="F:ubiquitin conjugating enzyme activity"/>
    <property type="evidence" value="ECO:0000318"/>
    <property type="project" value="GO_Central"/>
</dbReference>
<dbReference type="FunFam" id="3.10.110.10:FF:000028">
    <property type="entry name" value="Probable ubiquitin-conjugating enzyme E2 23"/>
    <property type="match status" value="1"/>
</dbReference>
<dbReference type="Pfam" id="PF23044">
    <property type="entry name" value="SH3-C_UBE2O"/>
    <property type="match status" value="1"/>
</dbReference>
<dbReference type="PANTHER" id="PTHR46116">
    <property type="entry name" value="(E3-INDEPENDENT) E2 UBIQUITIN-CONJUGATING ENZYME"/>
    <property type="match status" value="1"/>
</dbReference>
<evidence type="ECO:0000256" key="1">
    <source>
        <dbReference type="ARBA" id="ARBA00012486"/>
    </source>
</evidence>
<organism evidence="7 8">
    <name type="scientific">Manihot esculenta</name>
    <name type="common">Cassava</name>
    <name type="synonym">Jatropha manihot</name>
    <dbReference type="NCBI Taxonomy" id="3983"/>
    <lineage>
        <taxon>Eukaryota</taxon>
        <taxon>Viridiplantae</taxon>
        <taxon>Streptophyta</taxon>
        <taxon>Embryophyta</taxon>
        <taxon>Tracheophyta</taxon>
        <taxon>Spermatophyta</taxon>
        <taxon>Magnoliopsida</taxon>
        <taxon>eudicotyledons</taxon>
        <taxon>Gunneridae</taxon>
        <taxon>Pentapetalae</taxon>
        <taxon>rosids</taxon>
        <taxon>fabids</taxon>
        <taxon>Malpighiales</taxon>
        <taxon>Euphorbiaceae</taxon>
        <taxon>Crotonoideae</taxon>
        <taxon>Manihoteae</taxon>
        <taxon>Manihot</taxon>
    </lineage>
</organism>
<dbReference type="EMBL" id="CM004402">
    <property type="protein sequence ID" value="OAY26189.1"/>
    <property type="molecule type" value="Genomic_DNA"/>
</dbReference>
<dbReference type="STRING" id="3983.A0A2C9U968"/>
<keyword evidence="5" id="KW-0067">ATP-binding</keyword>
<evidence type="ECO:0000259" key="6">
    <source>
        <dbReference type="PROSITE" id="PS50127"/>
    </source>
</evidence>
<dbReference type="PROSITE" id="PS50127">
    <property type="entry name" value="UBC_2"/>
    <property type="match status" value="1"/>
</dbReference>
<keyword evidence="3" id="KW-0547">Nucleotide-binding</keyword>
<dbReference type="InterPro" id="IPR057734">
    <property type="entry name" value="UBE2O-like_SH3-C"/>
</dbReference>
<feature type="domain" description="UBC core" evidence="6">
    <location>
        <begin position="680"/>
        <end position="840"/>
    </location>
</feature>
<dbReference type="Gramene" id="Manes.16G027500.2.v8.1">
    <property type="protein sequence ID" value="Manes.16G027500.2.v8.1.CDS"/>
    <property type="gene ID" value="Manes.16G027500.v8.1"/>
</dbReference>
<reference evidence="8" key="1">
    <citation type="journal article" date="2016" name="Nat. Biotechnol.">
        <title>Sequencing wild and cultivated cassava and related species reveals extensive interspecific hybridization and genetic diversity.</title>
        <authorList>
            <person name="Bredeson J.V."/>
            <person name="Lyons J.B."/>
            <person name="Prochnik S.E."/>
            <person name="Wu G.A."/>
            <person name="Ha C.M."/>
            <person name="Edsinger-Gonzales E."/>
            <person name="Grimwood J."/>
            <person name="Schmutz J."/>
            <person name="Rabbi I.Y."/>
            <person name="Egesi C."/>
            <person name="Nauluvula P."/>
            <person name="Lebot V."/>
            <person name="Ndunguru J."/>
            <person name="Mkamilo G."/>
            <person name="Bart R.S."/>
            <person name="Setter T.L."/>
            <person name="Gleadow R.M."/>
            <person name="Kulakow P."/>
            <person name="Ferguson M.E."/>
            <person name="Rounsley S."/>
            <person name="Rokhsar D.S."/>
        </authorList>
    </citation>
    <scope>NUCLEOTIDE SEQUENCE [LARGE SCALE GENOMIC DNA]</scope>
    <source>
        <strain evidence="8">cv. AM560-2</strain>
    </source>
</reference>
<comment type="caution">
    <text evidence="7">The sequence shown here is derived from an EMBL/GenBank/DDBJ whole genome shotgun (WGS) entry which is preliminary data.</text>
</comment>
<dbReference type="GO" id="GO:0005524">
    <property type="term" value="F:ATP binding"/>
    <property type="evidence" value="ECO:0007669"/>
    <property type="project" value="UniProtKB-KW"/>
</dbReference>
<sequence>MMDMFSSDSDWESFSDSGSEPDFLYGGQAHSILSSLGESIGRIDDFLSFERAFIRGDIVCPVADPCGQMGRVVNFKKFVDLENVHGKVIENVDSKNLVKIRTLSVGDYVVHGAWIGRVDKVVDNVIVIFDDGTKCEVTAEDEEQLLPISPNILEDSTYPFYPGQRVKVRLSAVSKSTRWLCGAWKENQDVGTVSSVKAGQVYVSWLACAIGGCDLSLAAPQCLQDAKNLTLLPCFSHENWQLGDWCMLRVAGGNGVKERMVFGASDLEIIKEQDKIGKGFKRQDLCSHFEEVFVIVKTKTVVDVLWQDGGCSLGLDSQSLIPVNIVNVHEFWPGQFVLEKGACEDPHVSGNKKWGVVSAVDAKERTVRVKWNQANDVCANQVEETVSAYELVEHPDFSYCYGDIVFKNVEQADKHHLDKDISMGKEVGLEGKDCKRCQIDCPYYGYLSCIGCVTGLKDGAVEVIWASGLETKVAPNDIFRIDKCESSTANSAIAEQTDGEMNMNQEMIDLDRQSHSLKEKDLLTSNGNDECKRYLWKSSPFSLPQSTIGFFMSIAESIFGSIGSTSLSGPLSSGCFPKEGNQSEALEEKGLVDLEEKGLVDNCDLCTEMQPLVPSEMKTSEKASLKPEVELNQENKELQCLPTNKSVEKFMQFEMVGDCSDHHFTEEAGRGSALSQVKRSWLKRVQEEWSNLEKNLPESVYVRIFEERMDLIRAAIVGAPGTPYHDGLFFFDIYLPPEYPLEPPLVHYRSGGLRVNPNLYESGRVCLSLLNTWTGTGTEVWNPESSSILQVLLSLQALVLNEKPYFNEAGYDKQIGRAEGEKNSVSYNENAFLMTWKSMLYILRQPPKHFEALVEEHLTRRSQDILMACKAYMEGAPVANPFGCGNIEHENQKGGSTGFKIMLAKLFPKLVEAFAAKGIDCSQFTELEQ</sequence>
<keyword evidence="2" id="KW-0808">Transferase</keyword>
<protein>
    <recommendedName>
        <fullName evidence="1">E2 ubiquitin-conjugating enzyme</fullName>
        <ecNumber evidence="1">2.3.2.23</ecNumber>
    </recommendedName>
</protein>
<dbReference type="InterPro" id="IPR057733">
    <property type="entry name" value="UBE2O-like_SH3-B"/>
</dbReference>
<dbReference type="OrthoDB" id="47801at2759"/>
<evidence type="ECO:0000313" key="8">
    <source>
        <dbReference type="Proteomes" id="UP000091857"/>
    </source>
</evidence>
<dbReference type="Pfam" id="PF23046">
    <property type="entry name" value="tSH3-B_UBE2O"/>
    <property type="match status" value="1"/>
</dbReference>